<dbReference type="SUPFAM" id="SSF52266">
    <property type="entry name" value="SGNH hydrolase"/>
    <property type="match status" value="1"/>
</dbReference>
<dbReference type="Gene3D" id="2.60.120.260">
    <property type="entry name" value="Galactose-binding domain-like"/>
    <property type="match status" value="1"/>
</dbReference>
<name>A0ABP8FMH0_9SPHI</name>
<dbReference type="Pfam" id="PF13472">
    <property type="entry name" value="Lipase_GDSL_2"/>
    <property type="match status" value="1"/>
</dbReference>
<keyword evidence="1" id="KW-0732">Signal</keyword>
<dbReference type="PANTHER" id="PTHR34407">
    <property type="entry name" value="EXPRESSED PROTEIN"/>
    <property type="match status" value="1"/>
</dbReference>
<dbReference type="SUPFAM" id="SSF53474">
    <property type="entry name" value="alpha/beta-Hydrolases"/>
    <property type="match status" value="1"/>
</dbReference>
<reference evidence="4" key="1">
    <citation type="journal article" date="2019" name="Int. J. Syst. Evol. Microbiol.">
        <title>The Global Catalogue of Microorganisms (GCM) 10K type strain sequencing project: providing services to taxonomists for standard genome sequencing and annotation.</title>
        <authorList>
            <consortium name="The Broad Institute Genomics Platform"/>
            <consortium name="The Broad Institute Genome Sequencing Center for Infectious Disease"/>
            <person name="Wu L."/>
            <person name="Ma J."/>
        </authorList>
    </citation>
    <scope>NUCLEOTIDE SEQUENCE [LARGE SCALE GENOMIC DNA]</scope>
    <source>
        <strain evidence="4">JCM 17705</strain>
    </source>
</reference>
<accession>A0ABP8FMH0</accession>
<dbReference type="Gene3D" id="3.40.50.1820">
    <property type="entry name" value="alpha/beta hydrolase"/>
    <property type="match status" value="1"/>
</dbReference>
<evidence type="ECO:0000313" key="3">
    <source>
        <dbReference type="EMBL" id="GAA4307168.1"/>
    </source>
</evidence>
<proteinExistence type="predicted"/>
<dbReference type="Proteomes" id="UP001500582">
    <property type="component" value="Unassembled WGS sequence"/>
</dbReference>
<dbReference type="InterPro" id="IPR036514">
    <property type="entry name" value="SGNH_hydro_sf"/>
</dbReference>
<dbReference type="EMBL" id="BAABFT010000001">
    <property type="protein sequence ID" value="GAA4307168.1"/>
    <property type="molecule type" value="Genomic_DNA"/>
</dbReference>
<dbReference type="CDD" id="cd00229">
    <property type="entry name" value="SGNH_hydrolase"/>
    <property type="match status" value="1"/>
</dbReference>
<feature type="chain" id="PRO_5045164220" description="SGNH hydrolase-type esterase domain-containing protein" evidence="1">
    <location>
        <begin position="24"/>
        <end position="650"/>
    </location>
</feature>
<dbReference type="PANTHER" id="PTHR34407:SF1">
    <property type="entry name" value="SGNH HYDROLASE-TYPE ESTERASE DOMAIN-CONTAINING PROTEIN"/>
    <property type="match status" value="1"/>
</dbReference>
<dbReference type="InterPro" id="IPR029058">
    <property type="entry name" value="AB_hydrolase_fold"/>
</dbReference>
<sequence length="650" mass="72845">MIIKFKYLVIFIAALSFCVKAKAQTTTGKWNGFEQVNFTIGAHKAYYVKPAKPLPGNPWVWRASFADWHIEMDTMLLSRGFYIAYVSVDDQYGSPYAMQVWDKFYQYLTKNIALAPKTSLEAVSRGGLYALNWAKRNPDKVNCIYAETPVYDFKSWPGNKGKGPGDTTLWKQLKQVYNFTEQQAISYKDNPIDNLEGLASFKVPVMNVIGLDDKLAPPAENSLLFAERYIALGGPVATYPVTEGPQELSGHHFPLKHAKEFADFIYYNSYPVKSVLPYNKYYTVRGGLPNFYNAVTVRKQATVGFLGGSITFNPGWRDKVCAFLKENYPQTDFHFIAAGIPSLGSLAHTFRVQRDILDSGKVDLLFVEAAVNDRGNLTDSLTQVRDLEGIVRQAKKSNPMMEVILMSLADGDKTGDYTKGITPIEIKNHELVATHYNSPSINLGREVYEKIKNNEFNWNDDFKDIHPAHFGQELYFATIKDLLFAAFKEAADSKHKPTAAKLPALLNKASFENGTYYNITNAQTDKTWTLDKNWDPKDGLSTRPGYINVPVLYSTQAGGTLTLPFTGTAVGMAIASGPDEGIVSYTIDGKTYKDIDLFTPYSTWLHIPTYLLFEGDLKRGKHTLILKITPNKNNASNGTACHIVYFLVNK</sequence>
<keyword evidence="4" id="KW-1185">Reference proteome</keyword>
<feature type="domain" description="SGNH hydrolase-type esterase" evidence="2">
    <location>
        <begin position="305"/>
        <end position="473"/>
    </location>
</feature>
<comment type="caution">
    <text evidence="3">The sequence shown here is derived from an EMBL/GenBank/DDBJ whole genome shotgun (WGS) entry which is preliminary data.</text>
</comment>
<evidence type="ECO:0000313" key="4">
    <source>
        <dbReference type="Proteomes" id="UP001500582"/>
    </source>
</evidence>
<dbReference type="RefSeq" id="WP_345208973.1">
    <property type="nucleotide sequence ID" value="NZ_BAABFT010000001.1"/>
</dbReference>
<organism evidence="3 4">
    <name type="scientific">Mucilaginibacter gynuensis</name>
    <dbReference type="NCBI Taxonomy" id="1302236"/>
    <lineage>
        <taxon>Bacteria</taxon>
        <taxon>Pseudomonadati</taxon>
        <taxon>Bacteroidota</taxon>
        <taxon>Sphingobacteriia</taxon>
        <taxon>Sphingobacteriales</taxon>
        <taxon>Sphingobacteriaceae</taxon>
        <taxon>Mucilaginibacter</taxon>
    </lineage>
</organism>
<evidence type="ECO:0000256" key="1">
    <source>
        <dbReference type="SAM" id="SignalP"/>
    </source>
</evidence>
<feature type="signal peptide" evidence="1">
    <location>
        <begin position="1"/>
        <end position="23"/>
    </location>
</feature>
<protein>
    <recommendedName>
        <fullName evidence="2">SGNH hydrolase-type esterase domain-containing protein</fullName>
    </recommendedName>
</protein>
<dbReference type="Gene3D" id="3.40.50.1110">
    <property type="entry name" value="SGNH hydrolase"/>
    <property type="match status" value="1"/>
</dbReference>
<evidence type="ECO:0000259" key="2">
    <source>
        <dbReference type="Pfam" id="PF13472"/>
    </source>
</evidence>
<gene>
    <name evidence="3" type="ORF">GCM10023149_00640</name>
</gene>
<dbReference type="InterPro" id="IPR013830">
    <property type="entry name" value="SGNH_hydro"/>
</dbReference>